<dbReference type="OrthoDB" id="5523946at2"/>
<feature type="signal peptide" evidence="1">
    <location>
        <begin position="1"/>
        <end position="21"/>
    </location>
</feature>
<dbReference type="AlphaFoldDB" id="A0A3M8SQ33"/>
<keyword evidence="3" id="KW-1185">Reference proteome</keyword>
<dbReference type="RefSeq" id="WP_123088538.1">
    <property type="nucleotide sequence ID" value="NZ_RIBS01000006.1"/>
</dbReference>
<evidence type="ECO:0000313" key="3">
    <source>
        <dbReference type="Proteomes" id="UP000267049"/>
    </source>
</evidence>
<evidence type="ECO:0008006" key="4">
    <source>
        <dbReference type="Google" id="ProtNLM"/>
    </source>
</evidence>
<dbReference type="EMBL" id="RIBS01000006">
    <property type="protein sequence ID" value="RNF82805.1"/>
    <property type="molecule type" value="Genomic_DNA"/>
</dbReference>
<accession>A0A3M8SQ33</accession>
<protein>
    <recommendedName>
        <fullName evidence="4">Flagellar biosynthesis protein</fullName>
    </recommendedName>
</protein>
<name>A0A3M8SQ33_9GAMM</name>
<dbReference type="PROSITE" id="PS51257">
    <property type="entry name" value="PROKAR_LIPOPROTEIN"/>
    <property type="match status" value="1"/>
</dbReference>
<evidence type="ECO:0000313" key="2">
    <source>
        <dbReference type="EMBL" id="RNF82805.1"/>
    </source>
</evidence>
<proteinExistence type="predicted"/>
<sequence>MSRTSQLFRLALLVPVLSALAACATNRSQISLTVPAPADFVVSADKTAVIETVADQRRFEAEPDEPSTPSLKKGRDFALDAEGRKAAIARKRNGYGMAIGDIVLQPPQTIETITRELVASGLQQRGYRVVDATAAPSDALRVRVGVEEFWAWLTPGFWAIDMEARIKTQLQFEGVSSREINVAAYGKKTAPTGREDNWKQAYERVFVDHLEKQQAAFDQAGL</sequence>
<organism evidence="2 3">
    <name type="scientific">Montanilutibacter psychrotolerans</name>
    <dbReference type="NCBI Taxonomy" id="1327343"/>
    <lineage>
        <taxon>Bacteria</taxon>
        <taxon>Pseudomonadati</taxon>
        <taxon>Pseudomonadota</taxon>
        <taxon>Gammaproteobacteria</taxon>
        <taxon>Lysobacterales</taxon>
        <taxon>Lysobacteraceae</taxon>
        <taxon>Montanilutibacter</taxon>
    </lineage>
</organism>
<comment type="caution">
    <text evidence="2">The sequence shown here is derived from an EMBL/GenBank/DDBJ whole genome shotgun (WGS) entry which is preliminary data.</text>
</comment>
<dbReference type="Proteomes" id="UP000267049">
    <property type="component" value="Unassembled WGS sequence"/>
</dbReference>
<reference evidence="2 3" key="1">
    <citation type="submission" date="2018-11" db="EMBL/GenBank/DDBJ databases">
        <title>Lysobacter cryohumiis sp. nov., isolated from soil in the Tianshan Mountains, Xinjiang, China.</title>
        <authorList>
            <person name="Luo Y."/>
            <person name="Sheng H."/>
        </authorList>
    </citation>
    <scope>NUCLEOTIDE SEQUENCE [LARGE SCALE GENOMIC DNA]</scope>
    <source>
        <strain evidence="2 3">ZS60</strain>
    </source>
</reference>
<evidence type="ECO:0000256" key="1">
    <source>
        <dbReference type="SAM" id="SignalP"/>
    </source>
</evidence>
<gene>
    <name evidence="2" type="ORF">EER27_12895</name>
</gene>
<feature type="chain" id="PRO_5018249307" description="Flagellar biosynthesis protein" evidence="1">
    <location>
        <begin position="22"/>
        <end position="222"/>
    </location>
</feature>
<keyword evidence="1" id="KW-0732">Signal</keyword>